<evidence type="ECO:0000313" key="3">
    <source>
        <dbReference type="EMBL" id="ORY43674.1"/>
    </source>
</evidence>
<dbReference type="OrthoDB" id="10459882at2759"/>
<keyword evidence="2" id="KW-0732">Signal</keyword>
<dbReference type="AlphaFoldDB" id="A0A1Y2C9Z2"/>
<evidence type="ECO:0000256" key="2">
    <source>
        <dbReference type="SAM" id="SignalP"/>
    </source>
</evidence>
<evidence type="ECO:0000256" key="1">
    <source>
        <dbReference type="SAM" id="MobiDB-lite"/>
    </source>
</evidence>
<name>A0A1Y2C9Z2_9FUNG</name>
<comment type="caution">
    <text evidence="3">The sequence shown here is derived from an EMBL/GenBank/DDBJ whole genome shotgun (WGS) entry which is preliminary data.</text>
</comment>
<feature type="compositionally biased region" description="Gly residues" evidence="1">
    <location>
        <begin position="159"/>
        <end position="183"/>
    </location>
</feature>
<evidence type="ECO:0008006" key="5">
    <source>
        <dbReference type="Google" id="ProtNLM"/>
    </source>
</evidence>
<gene>
    <name evidence="3" type="ORF">BCR33DRAFT_245901</name>
</gene>
<dbReference type="Proteomes" id="UP000193642">
    <property type="component" value="Unassembled WGS sequence"/>
</dbReference>
<evidence type="ECO:0000313" key="4">
    <source>
        <dbReference type="Proteomes" id="UP000193642"/>
    </source>
</evidence>
<proteinExistence type="predicted"/>
<feature type="signal peptide" evidence="2">
    <location>
        <begin position="1"/>
        <end position="22"/>
    </location>
</feature>
<protein>
    <recommendedName>
        <fullName evidence="5">CBM1 domain-containing protein</fullName>
    </recommendedName>
</protein>
<sequence length="244" mass="25254">MSQWTALLQGSYYLVWWLSCSSSCSRPFTDASRRCGYSWEDANKSCNNLCWDKDNQCSNGMKCYKDLTSSCGAGQGPISGGPVSGGPASSGPVSGGPGPVSGGSFTDASRRCGYSWEDANKSCNNLCWDKDSQCYNGMKCYKDLGNTCAVGQGPVSGGSVSGGPTSGGPVYGGPGQVSGGGSGPAPQPQSGSCNFGDWMCGSDNITLYQCGYVQGNVLSWRQHSQCQNGTRCVVGQPAGFVGCN</sequence>
<accession>A0A1Y2C9Z2</accession>
<reference evidence="3 4" key="1">
    <citation type="submission" date="2016-07" db="EMBL/GenBank/DDBJ databases">
        <title>Pervasive Adenine N6-methylation of Active Genes in Fungi.</title>
        <authorList>
            <consortium name="DOE Joint Genome Institute"/>
            <person name="Mondo S.J."/>
            <person name="Dannebaum R.O."/>
            <person name="Kuo R.C."/>
            <person name="Labutti K."/>
            <person name="Haridas S."/>
            <person name="Kuo A."/>
            <person name="Salamov A."/>
            <person name="Ahrendt S.R."/>
            <person name="Lipzen A."/>
            <person name="Sullivan W."/>
            <person name="Andreopoulos W.B."/>
            <person name="Clum A."/>
            <person name="Lindquist E."/>
            <person name="Daum C."/>
            <person name="Ramamoorthy G.K."/>
            <person name="Gryganskyi A."/>
            <person name="Culley D."/>
            <person name="Magnuson J.K."/>
            <person name="James T.Y."/>
            <person name="O'Malley M.A."/>
            <person name="Stajich J.E."/>
            <person name="Spatafora J.W."/>
            <person name="Visel A."/>
            <person name="Grigoriev I.V."/>
        </authorList>
    </citation>
    <scope>NUCLEOTIDE SEQUENCE [LARGE SCALE GENOMIC DNA]</scope>
    <source>
        <strain evidence="3 4">JEL800</strain>
    </source>
</reference>
<organism evidence="3 4">
    <name type="scientific">Rhizoclosmatium globosum</name>
    <dbReference type="NCBI Taxonomy" id="329046"/>
    <lineage>
        <taxon>Eukaryota</taxon>
        <taxon>Fungi</taxon>
        <taxon>Fungi incertae sedis</taxon>
        <taxon>Chytridiomycota</taxon>
        <taxon>Chytridiomycota incertae sedis</taxon>
        <taxon>Chytridiomycetes</taxon>
        <taxon>Chytridiales</taxon>
        <taxon>Chytriomycetaceae</taxon>
        <taxon>Rhizoclosmatium</taxon>
    </lineage>
</organism>
<keyword evidence="4" id="KW-1185">Reference proteome</keyword>
<dbReference type="EMBL" id="MCGO01000024">
    <property type="protein sequence ID" value="ORY43674.1"/>
    <property type="molecule type" value="Genomic_DNA"/>
</dbReference>
<feature type="region of interest" description="Disordered" evidence="1">
    <location>
        <begin position="159"/>
        <end position="189"/>
    </location>
</feature>
<feature type="chain" id="PRO_5010997421" description="CBM1 domain-containing protein" evidence="2">
    <location>
        <begin position="23"/>
        <end position="244"/>
    </location>
</feature>